<feature type="region of interest" description="Disordered" evidence="1">
    <location>
        <begin position="1"/>
        <end position="43"/>
    </location>
</feature>
<feature type="compositionally biased region" description="Low complexity" evidence="1">
    <location>
        <begin position="68"/>
        <end position="85"/>
    </location>
</feature>
<feature type="non-terminal residue" evidence="2">
    <location>
        <position position="1"/>
    </location>
</feature>
<organism evidence="2 3">
    <name type="scientific">Caerostris extrusa</name>
    <name type="common">Bark spider</name>
    <name type="synonym">Caerostris bankana</name>
    <dbReference type="NCBI Taxonomy" id="172846"/>
    <lineage>
        <taxon>Eukaryota</taxon>
        <taxon>Metazoa</taxon>
        <taxon>Ecdysozoa</taxon>
        <taxon>Arthropoda</taxon>
        <taxon>Chelicerata</taxon>
        <taxon>Arachnida</taxon>
        <taxon>Araneae</taxon>
        <taxon>Araneomorphae</taxon>
        <taxon>Entelegynae</taxon>
        <taxon>Araneoidea</taxon>
        <taxon>Araneidae</taxon>
        <taxon>Caerostris</taxon>
    </lineage>
</organism>
<feature type="compositionally biased region" description="Polar residues" evidence="1">
    <location>
        <begin position="1"/>
        <end position="34"/>
    </location>
</feature>
<sequence>RRKKNSPVQKSYASILNSTVSQGTQTDEQSQNEEAPSREFSKLSFRSVATGSACAIKPKLTTGSASQSRPPALNSSPSSLSHTRPNPIPVNNKFRHPGIDEAVDRITYCILEATKTSIPKTVERLPKLNKQWWTEECAKAHKDQKRAWDRLRRYPTSENLLRFKRLKAVARRIRRQSQRASWQKNVSGIQGQISSKKNCGKG</sequence>
<dbReference type="EMBL" id="BPLR01019387">
    <property type="protein sequence ID" value="GIX67252.1"/>
    <property type="molecule type" value="Genomic_DNA"/>
</dbReference>
<keyword evidence="3" id="KW-1185">Reference proteome</keyword>
<comment type="caution">
    <text evidence="2">The sequence shown here is derived from an EMBL/GenBank/DDBJ whole genome shotgun (WGS) entry which is preliminary data.</text>
</comment>
<evidence type="ECO:0000313" key="2">
    <source>
        <dbReference type="EMBL" id="GIX67252.1"/>
    </source>
</evidence>
<protein>
    <submittedName>
        <fullName evidence="2">Uncharacterized protein</fullName>
    </submittedName>
</protein>
<dbReference type="AlphaFoldDB" id="A0AAV4M460"/>
<accession>A0AAV4M460</accession>
<gene>
    <name evidence="2" type="primary">AVEN_4086_1</name>
    <name evidence="2" type="ORF">CEXT_498351</name>
</gene>
<feature type="region of interest" description="Disordered" evidence="1">
    <location>
        <begin position="181"/>
        <end position="202"/>
    </location>
</feature>
<dbReference type="Proteomes" id="UP001054945">
    <property type="component" value="Unassembled WGS sequence"/>
</dbReference>
<feature type="compositionally biased region" description="Polar residues" evidence="1">
    <location>
        <begin position="182"/>
        <end position="202"/>
    </location>
</feature>
<evidence type="ECO:0000256" key="1">
    <source>
        <dbReference type="SAM" id="MobiDB-lite"/>
    </source>
</evidence>
<evidence type="ECO:0000313" key="3">
    <source>
        <dbReference type="Proteomes" id="UP001054945"/>
    </source>
</evidence>
<name>A0AAV4M460_CAEEX</name>
<feature type="region of interest" description="Disordered" evidence="1">
    <location>
        <begin position="59"/>
        <end position="96"/>
    </location>
</feature>
<proteinExistence type="predicted"/>
<reference evidence="2 3" key="1">
    <citation type="submission" date="2021-06" db="EMBL/GenBank/DDBJ databases">
        <title>Caerostris extrusa draft genome.</title>
        <authorList>
            <person name="Kono N."/>
            <person name="Arakawa K."/>
        </authorList>
    </citation>
    <scope>NUCLEOTIDE SEQUENCE [LARGE SCALE GENOMIC DNA]</scope>
</reference>